<dbReference type="RefSeq" id="WP_147931545.1">
    <property type="nucleotide sequence ID" value="NZ_VOXD01000023.1"/>
</dbReference>
<dbReference type="Proteomes" id="UP000321907">
    <property type="component" value="Unassembled WGS sequence"/>
</dbReference>
<reference evidence="5 6" key="1">
    <citation type="submission" date="2019-08" db="EMBL/GenBank/DDBJ databases">
        <title>Lewinella sp. strain SSH13 Genome sequencing and assembly.</title>
        <authorList>
            <person name="Kim I."/>
        </authorList>
    </citation>
    <scope>NUCLEOTIDE SEQUENCE [LARGE SCALE GENOMIC DNA]</scope>
    <source>
        <strain evidence="5 6">SSH13</strain>
    </source>
</reference>
<dbReference type="InterPro" id="IPR003439">
    <property type="entry name" value="ABC_transporter-like_ATP-bd"/>
</dbReference>
<evidence type="ECO:0000259" key="4">
    <source>
        <dbReference type="PROSITE" id="PS50893"/>
    </source>
</evidence>
<feature type="domain" description="ABC transporter" evidence="4">
    <location>
        <begin position="2"/>
        <end position="206"/>
    </location>
</feature>
<dbReference type="Pfam" id="PF00005">
    <property type="entry name" value="ABC_tran"/>
    <property type="match status" value="1"/>
</dbReference>
<keyword evidence="3 5" id="KW-0067">ATP-binding</keyword>
<dbReference type="InterPro" id="IPR017871">
    <property type="entry name" value="ABC_transporter-like_CS"/>
</dbReference>
<dbReference type="InterPro" id="IPR017911">
    <property type="entry name" value="MacB-like_ATP-bd"/>
</dbReference>
<keyword evidence="6" id="KW-1185">Reference proteome</keyword>
<dbReference type="GO" id="GO:0022857">
    <property type="term" value="F:transmembrane transporter activity"/>
    <property type="evidence" value="ECO:0007669"/>
    <property type="project" value="TreeGrafter"/>
</dbReference>
<dbReference type="SMART" id="SM00382">
    <property type="entry name" value="AAA"/>
    <property type="match status" value="1"/>
</dbReference>
<dbReference type="PANTHER" id="PTHR24220:SF611">
    <property type="entry name" value="ATP-BINDING COMPONENT OF ABC TRANSPORTER-RELATED"/>
    <property type="match status" value="1"/>
</dbReference>
<dbReference type="EMBL" id="VOXD01000023">
    <property type="protein sequence ID" value="TXF88416.1"/>
    <property type="molecule type" value="Genomic_DNA"/>
</dbReference>
<dbReference type="GO" id="GO:0005886">
    <property type="term" value="C:plasma membrane"/>
    <property type="evidence" value="ECO:0007669"/>
    <property type="project" value="TreeGrafter"/>
</dbReference>
<dbReference type="AlphaFoldDB" id="A0A5C7FPQ2"/>
<dbReference type="GO" id="GO:0005524">
    <property type="term" value="F:ATP binding"/>
    <property type="evidence" value="ECO:0007669"/>
    <property type="project" value="UniProtKB-KW"/>
</dbReference>
<gene>
    <name evidence="5" type="ORF">FUA23_14865</name>
</gene>
<dbReference type="GO" id="GO:0016887">
    <property type="term" value="F:ATP hydrolysis activity"/>
    <property type="evidence" value="ECO:0007669"/>
    <property type="project" value="InterPro"/>
</dbReference>
<comment type="caution">
    <text evidence="5">The sequence shown here is derived from an EMBL/GenBank/DDBJ whole genome shotgun (WGS) entry which is preliminary data.</text>
</comment>
<protein>
    <submittedName>
        <fullName evidence="5">ABC transporter ATP-binding protein</fullName>
    </submittedName>
</protein>
<dbReference type="OrthoDB" id="1114670at2"/>
<dbReference type="PANTHER" id="PTHR24220">
    <property type="entry name" value="IMPORT ATP-BINDING PROTEIN"/>
    <property type="match status" value="1"/>
</dbReference>
<keyword evidence="2" id="KW-0547">Nucleotide-binding</keyword>
<evidence type="ECO:0000313" key="5">
    <source>
        <dbReference type="EMBL" id="TXF88416.1"/>
    </source>
</evidence>
<evidence type="ECO:0000256" key="2">
    <source>
        <dbReference type="ARBA" id="ARBA00022741"/>
    </source>
</evidence>
<dbReference type="PROSITE" id="PS50893">
    <property type="entry name" value="ABC_TRANSPORTER_2"/>
    <property type="match status" value="1"/>
</dbReference>
<evidence type="ECO:0000313" key="6">
    <source>
        <dbReference type="Proteomes" id="UP000321907"/>
    </source>
</evidence>
<proteinExistence type="predicted"/>
<dbReference type="Gene3D" id="3.40.50.300">
    <property type="entry name" value="P-loop containing nucleotide triphosphate hydrolases"/>
    <property type="match status" value="1"/>
</dbReference>
<dbReference type="CDD" id="cd03255">
    <property type="entry name" value="ABC_MJ0796_LolCDE_FtsE"/>
    <property type="match status" value="1"/>
</dbReference>
<dbReference type="SUPFAM" id="SSF52540">
    <property type="entry name" value="P-loop containing nucleoside triphosphate hydrolases"/>
    <property type="match status" value="1"/>
</dbReference>
<evidence type="ECO:0000256" key="1">
    <source>
        <dbReference type="ARBA" id="ARBA00022448"/>
    </source>
</evidence>
<name>A0A5C7FPQ2_9BACT</name>
<keyword evidence="1" id="KW-0813">Transport</keyword>
<evidence type="ECO:0000256" key="3">
    <source>
        <dbReference type="ARBA" id="ARBA00022840"/>
    </source>
</evidence>
<dbReference type="InterPro" id="IPR003593">
    <property type="entry name" value="AAA+_ATPase"/>
</dbReference>
<dbReference type="PROSITE" id="PS00211">
    <property type="entry name" value="ABC_TRANSPORTER_1"/>
    <property type="match status" value="1"/>
</dbReference>
<accession>A0A5C7FPQ2</accession>
<organism evidence="5 6">
    <name type="scientific">Neolewinella aurantiaca</name>
    <dbReference type="NCBI Taxonomy" id="2602767"/>
    <lineage>
        <taxon>Bacteria</taxon>
        <taxon>Pseudomonadati</taxon>
        <taxon>Bacteroidota</taxon>
        <taxon>Saprospiria</taxon>
        <taxon>Saprospirales</taxon>
        <taxon>Lewinellaceae</taxon>
        <taxon>Neolewinella</taxon>
    </lineage>
</organism>
<sequence>MLSSTNLSFTYPGGEVLKFPDLVCPAGETRLLLGKSGSGKTTMLQLLAGLRKPATGSVVINGQNLNELSGAELDYFRGQNVGMIFQTAHFIRALSVRENLAIAQQLAGKPIDRPRIDGLLEELDLGGKGNALPGKLSVGQQQRAAIARAIINQPAVIFADEPTSALDDDNTRQVIQLLQRQAEAVKATLLIVTHDNRLTGIIPQQTKL</sequence>
<dbReference type="InterPro" id="IPR015854">
    <property type="entry name" value="ABC_transpr_LolD-like"/>
</dbReference>
<dbReference type="InterPro" id="IPR027417">
    <property type="entry name" value="P-loop_NTPase"/>
</dbReference>